<dbReference type="CDD" id="cd04317">
    <property type="entry name" value="EcAspRS_like_N"/>
    <property type="match status" value="1"/>
</dbReference>
<feature type="binding site" evidence="7">
    <location>
        <begin position="542"/>
        <end position="545"/>
    </location>
    <ligand>
        <name>ATP</name>
        <dbReference type="ChEBI" id="CHEBI:30616"/>
    </ligand>
</feature>
<comment type="function">
    <text evidence="7">Aspartyl-tRNA synthetase with relaxed tRNA specificity since it is able to aspartylate not only its cognate tRNA(Asp) but also tRNA(Asn). Reaction proceeds in two steps: L-aspartate is first activated by ATP to form Asp-AMP and then transferred to the acceptor end of tRNA(Asp/Asn).</text>
</comment>
<dbReference type="EC" id="6.1.1.23" evidence="7"/>
<organism evidence="9 10">
    <name type="scientific">Mesorhizobium japonicum</name>
    <dbReference type="NCBI Taxonomy" id="2066070"/>
    <lineage>
        <taxon>Bacteria</taxon>
        <taxon>Pseudomonadati</taxon>
        <taxon>Pseudomonadota</taxon>
        <taxon>Alphaproteobacteria</taxon>
        <taxon>Hyphomicrobiales</taxon>
        <taxon>Phyllobacteriaceae</taxon>
        <taxon>Mesorhizobium</taxon>
    </lineage>
</organism>
<reference evidence="9 10" key="1">
    <citation type="journal article" date="2018" name="Mol. Plant Microbe Interact.">
        <title>Taxonomically Different Co-Microsymbionts of a Relict Legume, Oxytropis popoviana, Have Complementary Sets of Symbiotic Genes and Together Increase the Efficiency of Plant Nodulation.</title>
        <authorList>
            <person name="Safronova V."/>
            <person name="Belimov A."/>
            <person name="Sazanova A."/>
            <person name="Chirak E."/>
            <person name="Verkhozina A."/>
            <person name="Kuznetsova I."/>
            <person name="Andronov E."/>
            <person name="Puhalsky J."/>
            <person name="Tikhonovich I."/>
        </authorList>
    </citation>
    <scope>NUCLEOTIDE SEQUENCE [LARGE SCALE GENOMIC DNA]</scope>
    <source>
        <strain evidence="9 10">Opo-235</strain>
    </source>
</reference>
<comment type="subcellular location">
    <subcellularLocation>
        <location evidence="7">Cytoplasm</location>
    </subcellularLocation>
</comment>
<keyword evidence="4 7" id="KW-0067">ATP-binding</keyword>
<comment type="caution">
    <text evidence="9">The sequence shown here is derived from an EMBL/GenBank/DDBJ whole genome shotgun (WGS) entry which is preliminary data.</text>
</comment>
<keyword evidence="6 7" id="KW-0030">Aminoacyl-tRNA synthetase</keyword>
<feature type="domain" description="Aminoacyl-transfer RNA synthetases class-II family profile" evidence="8">
    <location>
        <begin position="147"/>
        <end position="563"/>
    </location>
</feature>
<dbReference type="NCBIfam" id="TIGR00459">
    <property type="entry name" value="aspS_bact"/>
    <property type="match status" value="1"/>
</dbReference>
<evidence type="ECO:0000256" key="7">
    <source>
        <dbReference type="HAMAP-Rule" id="MF_00044"/>
    </source>
</evidence>
<evidence type="ECO:0000256" key="4">
    <source>
        <dbReference type="ARBA" id="ARBA00022840"/>
    </source>
</evidence>
<name>A0A3M9XD30_9HYPH</name>
<keyword evidence="7" id="KW-0963">Cytoplasm</keyword>
<feature type="binding site" evidence="7">
    <location>
        <begin position="223"/>
        <end position="225"/>
    </location>
    <ligand>
        <name>ATP</name>
        <dbReference type="ChEBI" id="CHEBI:30616"/>
    </ligand>
</feature>
<dbReference type="Gene3D" id="3.30.930.10">
    <property type="entry name" value="Bira Bifunctional Protein, Domain 2"/>
    <property type="match status" value="1"/>
</dbReference>
<dbReference type="InterPro" id="IPR004364">
    <property type="entry name" value="Aa-tRNA-synt_II"/>
</dbReference>
<dbReference type="GO" id="GO:0004815">
    <property type="term" value="F:aspartate-tRNA ligase activity"/>
    <property type="evidence" value="ECO:0007669"/>
    <property type="project" value="UniProtKB-UniRule"/>
</dbReference>
<dbReference type="InterPro" id="IPR045864">
    <property type="entry name" value="aa-tRNA-synth_II/BPL/LPL"/>
</dbReference>
<feature type="site" description="Important for tRNA non-discrimination" evidence="7">
    <location>
        <position position="35"/>
    </location>
</feature>
<keyword evidence="3 7" id="KW-0547">Nucleotide-binding</keyword>
<comment type="catalytic activity">
    <reaction evidence="7">
        <text>tRNA(Asx) + L-aspartate + ATP = L-aspartyl-tRNA(Asx) + AMP + diphosphate</text>
        <dbReference type="Rhea" id="RHEA:18349"/>
        <dbReference type="Rhea" id="RHEA-COMP:9710"/>
        <dbReference type="Rhea" id="RHEA-COMP:9711"/>
        <dbReference type="ChEBI" id="CHEBI:29991"/>
        <dbReference type="ChEBI" id="CHEBI:30616"/>
        <dbReference type="ChEBI" id="CHEBI:33019"/>
        <dbReference type="ChEBI" id="CHEBI:78442"/>
        <dbReference type="ChEBI" id="CHEBI:78516"/>
        <dbReference type="ChEBI" id="CHEBI:456215"/>
        <dbReference type="EC" id="6.1.1.23"/>
    </reaction>
</comment>
<dbReference type="EMBL" id="QKOD01000002">
    <property type="protein sequence ID" value="RNJ45801.1"/>
    <property type="molecule type" value="Genomic_DNA"/>
</dbReference>
<comment type="caution">
    <text evidence="7">Lacks conserved residue(s) required for the propagation of feature annotation.</text>
</comment>
<dbReference type="SUPFAM" id="SSF55681">
    <property type="entry name" value="Class II aaRS and biotin synthetases"/>
    <property type="match status" value="1"/>
</dbReference>
<feature type="binding site" evidence="7">
    <location>
        <position position="456"/>
    </location>
    <ligand>
        <name>L-aspartate</name>
        <dbReference type="ChEBI" id="CHEBI:29991"/>
    </ligand>
</feature>
<evidence type="ECO:0000256" key="6">
    <source>
        <dbReference type="ARBA" id="ARBA00023146"/>
    </source>
</evidence>
<dbReference type="InterPro" id="IPR012340">
    <property type="entry name" value="NA-bd_OB-fold"/>
</dbReference>
<dbReference type="InterPro" id="IPR006195">
    <property type="entry name" value="aa-tRNA-synth_II"/>
</dbReference>
<dbReference type="Proteomes" id="UP000275436">
    <property type="component" value="Unassembled WGS sequence"/>
</dbReference>
<dbReference type="Pfam" id="PF01336">
    <property type="entry name" value="tRNA_anti-codon"/>
    <property type="match status" value="1"/>
</dbReference>
<dbReference type="PRINTS" id="PR01042">
    <property type="entry name" value="TRNASYNTHASP"/>
</dbReference>
<evidence type="ECO:0000313" key="10">
    <source>
        <dbReference type="Proteomes" id="UP000275436"/>
    </source>
</evidence>
<dbReference type="GO" id="GO:0003676">
    <property type="term" value="F:nucleic acid binding"/>
    <property type="evidence" value="ECO:0007669"/>
    <property type="project" value="InterPro"/>
</dbReference>
<feature type="binding site" evidence="7">
    <location>
        <position position="497"/>
    </location>
    <ligand>
        <name>L-aspartate</name>
        <dbReference type="ChEBI" id="CHEBI:29991"/>
    </ligand>
</feature>
<keyword evidence="5 7" id="KW-0648">Protein biosynthesis</keyword>
<dbReference type="InterPro" id="IPR004115">
    <property type="entry name" value="GAD-like_sf"/>
</dbReference>
<evidence type="ECO:0000259" key="8">
    <source>
        <dbReference type="PROSITE" id="PS50862"/>
    </source>
</evidence>
<dbReference type="InterPro" id="IPR029351">
    <property type="entry name" value="GAD_dom"/>
</dbReference>
<evidence type="ECO:0000256" key="2">
    <source>
        <dbReference type="ARBA" id="ARBA00022598"/>
    </source>
</evidence>
<evidence type="ECO:0000256" key="5">
    <source>
        <dbReference type="ARBA" id="ARBA00022917"/>
    </source>
</evidence>
<comment type="subunit">
    <text evidence="7">Homodimer.</text>
</comment>
<keyword evidence="2 7" id="KW-0436">Ligase</keyword>
<gene>
    <name evidence="7" type="primary">aspS</name>
    <name evidence="9" type="ORF">DNR46_10050</name>
</gene>
<comment type="similarity">
    <text evidence="1 7">Belongs to the class-II aminoacyl-tRNA synthetase family. Type 1 subfamily.</text>
</comment>
<evidence type="ECO:0000256" key="3">
    <source>
        <dbReference type="ARBA" id="ARBA00022741"/>
    </source>
</evidence>
<dbReference type="SUPFAM" id="SSF55261">
    <property type="entry name" value="GAD domain-like"/>
    <property type="match status" value="1"/>
</dbReference>
<dbReference type="InterPro" id="IPR047089">
    <property type="entry name" value="Asp-tRNA-ligase_1_N"/>
</dbReference>
<dbReference type="InterPro" id="IPR004524">
    <property type="entry name" value="Asp-tRNA-ligase_1"/>
</dbReference>
<evidence type="ECO:0000256" key="1">
    <source>
        <dbReference type="ARBA" id="ARBA00006303"/>
    </source>
</evidence>
<dbReference type="Gene3D" id="2.40.50.140">
    <property type="entry name" value="Nucleic acid-binding proteins"/>
    <property type="match status" value="1"/>
</dbReference>
<feature type="region of interest" description="Aspartate" evidence="7">
    <location>
        <begin position="201"/>
        <end position="204"/>
    </location>
</feature>
<accession>A0A3M9XD30</accession>
<dbReference type="InterPro" id="IPR004365">
    <property type="entry name" value="NA-bd_OB_tRNA"/>
</dbReference>
<feature type="binding site" evidence="7">
    <location>
        <position position="490"/>
    </location>
    <ligand>
        <name>ATP</name>
        <dbReference type="ChEBI" id="CHEBI:30616"/>
    </ligand>
</feature>
<evidence type="ECO:0000313" key="9">
    <source>
        <dbReference type="EMBL" id="RNJ45801.1"/>
    </source>
</evidence>
<feature type="binding site" evidence="7">
    <location>
        <position position="177"/>
    </location>
    <ligand>
        <name>L-aspartate</name>
        <dbReference type="ChEBI" id="CHEBI:29991"/>
    </ligand>
</feature>
<dbReference type="NCBIfam" id="NF001750">
    <property type="entry name" value="PRK00476.1"/>
    <property type="match status" value="1"/>
</dbReference>
<protein>
    <recommendedName>
        <fullName evidence="7">Aspartate--tRNA(Asp/Asn) ligase</fullName>
        <ecNumber evidence="7">6.1.1.23</ecNumber>
    </recommendedName>
    <alternativeName>
        <fullName evidence="7">Aspartyl-tRNA synthetase</fullName>
        <shortName evidence="7">AspRS</shortName>
    </alternativeName>
    <alternativeName>
        <fullName evidence="7">Non-discriminating aspartyl-tRNA synthetase</fullName>
        <shortName evidence="7">ND-AspRS</shortName>
    </alternativeName>
</protein>
<dbReference type="CDD" id="cd00777">
    <property type="entry name" value="AspRS_core"/>
    <property type="match status" value="1"/>
</dbReference>
<dbReference type="Pfam" id="PF02938">
    <property type="entry name" value="GAD"/>
    <property type="match status" value="1"/>
</dbReference>
<sequence length="598" mass="67256">MTMHRYRSHTCAQLRKSDVGSSVRLSGWVHRVRDHGGLLFIDLRDHYGLTQIVADPDSPAFKVAETVRGEWVIRVDGEVKARLPETVNANLPTGEIEIFAREIEVLSAAKELPLPVFGEPDYPEDIRLKYRFLDLRRDTLHKNIVARTKIIAEMRKRMGDVGFTEFSTPILTASSPEGARDFLVPSRIHPGTFYALPQAPQQYKQLIMVSGFDRYFQIAPCFRDEDPRADRLPGEFYQLDLEMSFVEQDDVLNTMEPVLRGVFETFANGKPVTQKFQRIPYDVAMRKYGSDKPDLRNPIEMQAVSDHFRDSGFKVFANILANDPKAEVWGIPAKTGGSRAFCDRMNSWAQGEGQPGLGYIFWRKEGDKLEGAGPLAKNIGEERTEAIRQQLGLADGDAAFFVAGDPKKFVSFAGAARTRAGEELNLVDRERFELCWIVDFPFFEWNEEEKKIDFAHNPFSMPQGGIDALNGEDLLGIKAFQYDMVCNGFEIASGGIRNHLPETMVKAFETVGLDRATVEERFGGLYRAFQYGAPPHGGMAAGIDRVVMLLVGAKNLREVTMFPMNQQAYDLLMNAPSEASPQQLRELALRVAPIKKDA</sequence>
<dbReference type="GO" id="GO:0050560">
    <property type="term" value="F:aspartate-tRNA(Asn) ligase activity"/>
    <property type="evidence" value="ECO:0007669"/>
    <property type="project" value="UniProtKB-EC"/>
</dbReference>
<dbReference type="InterPro" id="IPR047090">
    <property type="entry name" value="AspRS_core"/>
</dbReference>
<dbReference type="HAMAP" id="MF_00044">
    <property type="entry name" value="Asp_tRNA_synth_type1"/>
    <property type="match status" value="1"/>
</dbReference>
<proteinExistence type="inferred from homology"/>
<dbReference type="Gene3D" id="3.30.1360.30">
    <property type="entry name" value="GAD-like domain"/>
    <property type="match status" value="1"/>
</dbReference>
<dbReference type="PANTHER" id="PTHR22594">
    <property type="entry name" value="ASPARTYL/LYSYL-TRNA SYNTHETASE"/>
    <property type="match status" value="1"/>
</dbReference>
<dbReference type="InterPro" id="IPR002312">
    <property type="entry name" value="Asp/Asn-tRNA-synth_IIb"/>
</dbReference>
<dbReference type="PROSITE" id="PS50862">
    <property type="entry name" value="AA_TRNA_LIGASE_II"/>
    <property type="match status" value="1"/>
</dbReference>
<dbReference type="AlphaFoldDB" id="A0A3M9XD30"/>
<dbReference type="GO" id="GO:0005737">
    <property type="term" value="C:cytoplasm"/>
    <property type="evidence" value="ECO:0007669"/>
    <property type="project" value="UniProtKB-SubCell"/>
</dbReference>
<feature type="binding site" evidence="7">
    <location>
        <position position="223"/>
    </location>
    <ligand>
        <name>L-aspartate</name>
        <dbReference type="ChEBI" id="CHEBI:29991"/>
    </ligand>
</feature>
<dbReference type="Pfam" id="PF00152">
    <property type="entry name" value="tRNA-synt_2"/>
    <property type="match status" value="1"/>
</dbReference>
<dbReference type="GO" id="GO:0006422">
    <property type="term" value="P:aspartyl-tRNA aminoacylation"/>
    <property type="evidence" value="ECO:0007669"/>
    <property type="project" value="UniProtKB-UniRule"/>
</dbReference>
<dbReference type="SUPFAM" id="SSF50249">
    <property type="entry name" value="Nucleic acid-binding proteins"/>
    <property type="match status" value="1"/>
</dbReference>
<dbReference type="PANTHER" id="PTHR22594:SF5">
    <property type="entry name" value="ASPARTATE--TRNA LIGASE, MITOCHONDRIAL"/>
    <property type="match status" value="1"/>
</dbReference>
<dbReference type="GO" id="GO:0005524">
    <property type="term" value="F:ATP binding"/>
    <property type="evidence" value="ECO:0007669"/>
    <property type="project" value="UniProtKB-UniRule"/>
</dbReference>